<proteinExistence type="predicted"/>
<evidence type="ECO:0000313" key="2">
    <source>
        <dbReference type="Proteomes" id="UP000694044"/>
    </source>
</evidence>
<dbReference type="Proteomes" id="UP000694044">
    <property type="component" value="Unassembled WGS sequence"/>
</dbReference>
<dbReference type="AlphaFoldDB" id="A0A8T1W764"/>
<gene>
    <name evidence="1" type="ORF">PHYPSEUDO_011094</name>
</gene>
<evidence type="ECO:0000313" key="1">
    <source>
        <dbReference type="EMBL" id="KAG7389116.1"/>
    </source>
</evidence>
<name>A0A8T1W764_9STRA</name>
<protein>
    <submittedName>
        <fullName evidence="1">Uncharacterized protein</fullName>
    </submittedName>
</protein>
<reference evidence="1" key="1">
    <citation type="submission" date="2021-02" db="EMBL/GenBank/DDBJ databases">
        <authorList>
            <person name="Palmer J.M."/>
        </authorList>
    </citation>
    <scope>NUCLEOTIDE SEQUENCE</scope>
    <source>
        <strain evidence="1">SCRP734</strain>
    </source>
</reference>
<comment type="caution">
    <text evidence="1">The sequence shown here is derived from an EMBL/GenBank/DDBJ whole genome shotgun (WGS) entry which is preliminary data.</text>
</comment>
<accession>A0A8T1W764</accession>
<sequence>MAPSLHRDQCHEEGILPTDLGTAVSSNVVADNDVVADRQPEFVKFSQRGIRHLFNRVGAADILELVEERGICRLAVSVMEPRRREATQLLFATDLALMQSGKDAFDVLTGLFRRAGPTARPLC</sequence>
<keyword evidence="2" id="KW-1185">Reference proteome</keyword>
<dbReference type="EMBL" id="JAGDFM010000049">
    <property type="protein sequence ID" value="KAG7389116.1"/>
    <property type="molecule type" value="Genomic_DNA"/>
</dbReference>
<organism evidence="1 2">
    <name type="scientific">Phytophthora pseudosyringae</name>
    <dbReference type="NCBI Taxonomy" id="221518"/>
    <lineage>
        <taxon>Eukaryota</taxon>
        <taxon>Sar</taxon>
        <taxon>Stramenopiles</taxon>
        <taxon>Oomycota</taxon>
        <taxon>Peronosporomycetes</taxon>
        <taxon>Peronosporales</taxon>
        <taxon>Peronosporaceae</taxon>
        <taxon>Phytophthora</taxon>
    </lineage>
</organism>